<name>A0A0H5PZ28_9ZZZZ</name>
<organism evidence="1">
    <name type="scientific">uncultured prokaryote</name>
    <dbReference type="NCBI Taxonomy" id="198431"/>
    <lineage>
        <taxon>unclassified sequences</taxon>
        <taxon>environmental samples</taxon>
    </lineage>
</organism>
<dbReference type="AlphaFoldDB" id="A0A0H5PZ28"/>
<geneLocation type="plasmid" evidence="1">
    <name>pRGRH0251</name>
</geneLocation>
<protein>
    <submittedName>
        <fullName evidence="1">Uncharacterized protein</fullName>
    </submittedName>
</protein>
<reference evidence="1" key="1">
    <citation type="submission" date="2015-06" db="EMBL/GenBank/DDBJ databases">
        <authorList>
            <person name="Joergensen T."/>
        </authorList>
    </citation>
    <scope>NUCLEOTIDE SEQUENCE</scope>
    <source>
        <plasmid evidence="1">pRGRH0251</plasmid>
    </source>
</reference>
<evidence type="ECO:0000313" key="1">
    <source>
        <dbReference type="EMBL" id="CRY94424.1"/>
    </source>
</evidence>
<accession>A0A0H5PZ28</accession>
<keyword evidence="1" id="KW-0614">Plasmid</keyword>
<proteinExistence type="predicted"/>
<dbReference type="EMBL" id="LN852924">
    <property type="protein sequence ID" value="CRY94424.1"/>
    <property type="molecule type" value="Genomic_DNA"/>
</dbReference>
<reference evidence="1" key="2">
    <citation type="submission" date="2015-07" db="EMBL/GenBank/DDBJ databases">
        <title>Plasmids, circular viruses and viroids from rat gut.</title>
        <authorList>
            <person name="Jorgensen T.J."/>
            <person name="Hansen M.A."/>
            <person name="Xu Z."/>
            <person name="Tabak M.A."/>
            <person name="Sorensen S.J."/>
            <person name="Hansen L.H."/>
        </authorList>
    </citation>
    <scope>NUCLEOTIDE SEQUENCE</scope>
    <source>
        <plasmid evidence="1">pRGRH0251</plasmid>
    </source>
</reference>
<sequence>MASISVSQAIQPKFEQMAHVMLTTTFDEAYVYADGKRTDKIDGYRADFLVMTGDLAGLTFTAKFEKLPANVQQMQQYRMKFDAERTKVYVRQGQIGMSVWATELEPLAQSQK</sequence>